<comment type="caution">
    <text evidence="2">The sequence shown here is derived from an EMBL/GenBank/DDBJ whole genome shotgun (WGS) entry which is preliminary data.</text>
</comment>
<sequence length="209" mass="23460">MVSIGKSGAFRGPLASSQPSTSSVIGRPRIEPYKQALTALAERTRAPLPSLALSFALLHELTAVVPFVAFFYAARTLRAGERVILSYPEKFTGDPSNIEFKYPEQGFWGRVRREWWIEGRLWADRMGRRYGLFGLSRHADGELDSRSREISSVQSAAPDIANAVFAYFLTKAILPVRLGLSMYWSPAFSRSVIERARTSLVQALRHKPR</sequence>
<protein>
    <submittedName>
        <fullName evidence="2">Uncharacterized protein</fullName>
    </submittedName>
</protein>
<dbReference type="PANTHER" id="PTHR28002:SF1">
    <property type="entry name" value="MIOREX COMPLEX COMPONENT 11"/>
    <property type="match status" value="1"/>
</dbReference>
<name>A0ABQ8K9Q5_9APHY</name>
<organism evidence="2 3">
    <name type="scientific">Rhodofomes roseus</name>
    <dbReference type="NCBI Taxonomy" id="34475"/>
    <lineage>
        <taxon>Eukaryota</taxon>
        <taxon>Fungi</taxon>
        <taxon>Dikarya</taxon>
        <taxon>Basidiomycota</taxon>
        <taxon>Agaricomycotina</taxon>
        <taxon>Agaricomycetes</taxon>
        <taxon>Polyporales</taxon>
        <taxon>Rhodofomes</taxon>
    </lineage>
</organism>
<feature type="compositionally biased region" description="Polar residues" evidence="1">
    <location>
        <begin position="15"/>
        <end position="24"/>
    </location>
</feature>
<evidence type="ECO:0000313" key="3">
    <source>
        <dbReference type="Proteomes" id="UP000814176"/>
    </source>
</evidence>
<dbReference type="Proteomes" id="UP000814176">
    <property type="component" value="Unassembled WGS sequence"/>
</dbReference>
<reference evidence="2 3" key="1">
    <citation type="journal article" date="2021" name="Environ. Microbiol.">
        <title>Gene family expansions and transcriptome signatures uncover fungal adaptations to wood decay.</title>
        <authorList>
            <person name="Hage H."/>
            <person name="Miyauchi S."/>
            <person name="Viragh M."/>
            <person name="Drula E."/>
            <person name="Min B."/>
            <person name="Chaduli D."/>
            <person name="Navarro D."/>
            <person name="Favel A."/>
            <person name="Norest M."/>
            <person name="Lesage-Meessen L."/>
            <person name="Balint B."/>
            <person name="Merenyi Z."/>
            <person name="de Eugenio L."/>
            <person name="Morin E."/>
            <person name="Martinez A.T."/>
            <person name="Baldrian P."/>
            <person name="Stursova M."/>
            <person name="Martinez M.J."/>
            <person name="Novotny C."/>
            <person name="Magnuson J.K."/>
            <person name="Spatafora J.W."/>
            <person name="Maurice S."/>
            <person name="Pangilinan J."/>
            <person name="Andreopoulos W."/>
            <person name="LaButti K."/>
            <person name="Hundley H."/>
            <person name="Na H."/>
            <person name="Kuo A."/>
            <person name="Barry K."/>
            <person name="Lipzen A."/>
            <person name="Henrissat B."/>
            <person name="Riley R."/>
            <person name="Ahrendt S."/>
            <person name="Nagy L.G."/>
            <person name="Grigoriev I.V."/>
            <person name="Martin F."/>
            <person name="Rosso M.N."/>
        </authorList>
    </citation>
    <scope>NUCLEOTIDE SEQUENCE [LARGE SCALE GENOMIC DNA]</scope>
    <source>
        <strain evidence="2 3">CIRM-BRFM 1785</strain>
    </source>
</reference>
<evidence type="ECO:0000256" key="1">
    <source>
        <dbReference type="SAM" id="MobiDB-lite"/>
    </source>
</evidence>
<feature type="region of interest" description="Disordered" evidence="1">
    <location>
        <begin position="1"/>
        <end position="25"/>
    </location>
</feature>
<dbReference type="PANTHER" id="PTHR28002">
    <property type="entry name" value="MIOREX COMPLEX COMPONENT 11"/>
    <property type="match status" value="1"/>
</dbReference>
<dbReference type="Pfam" id="PF10306">
    <property type="entry name" value="FLILHELTA"/>
    <property type="match status" value="1"/>
</dbReference>
<keyword evidence="3" id="KW-1185">Reference proteome</keyword>
<dbReference type="EMBL" id="JADCUA010000018">
    <property type="protein sequence ID" value="KAH9833517.1"/>
    <property type="molecule type" value="Genomic_DNA"/>
</dbReference>
<dbReference type="RefSeq" id="XP_047776257.1">
    <property type="nucleotide sequence ID" value="XM_047929050.1"/>
</dbReference>
<evidence type="ECO:0000313" key="2">
    <source>
        <dbReference type="EMBL" id="KAH9833517.1"/>
    </source>
</evidence>
<dbReference type="GeneID" id="72009782"/>
<accession>A0ABQ8K9Q5</accession>
<dbReference type="InterPro" id="IPR018811">
    <property type="entry name" value="MRX11"/>
</dbReference>
<proteinExistence type="predicted"/>
<gene>
    <name evidence="2" type="ORF">C8Q71DRAFT_909554</name>
</gene>